<reference evidence="2" key="1">
    <citation type="journal article" date="2022" name="Mol. Ecol. Resour.">
        <title>The genomes of chicory, endive, great burdock and yacon provide insights into Asteraceae palaeo-polyploidization history and plant inulin production.</title>
        <authorList>
            <person name="Fan W."/>
            <person name="Wang S."/>
            <person name="Wang H."/>
            <person name="Wang A."/>
            <person name="Jiang F."/>
            <person name="Liu H."/>
            <person name="Zhao H."/>
            <person name="Xu D."/>
            <person name="Zhang Y."/>
        </authorList>
    </citation>
    <scope>NUCLEOTIDE SEQUENCE [LARGE SCALE GENOMIC DNA]</scope>
    <source>
        <strain evidence="2">cv. Niubang</strain>
    </source>
</reference>
<reference evidence="1 2" key="2">
    <citation type="journal article" date="2022" name="Mol. Ecol. Resour.">
        <title>The genomes of chicory, endive, great burdock and yacon provide insights into Asteraceae paleo-polyploidization history and plant inulin production.</title>
        <authorList>
            <person name="Fan W."/>
            <person name="Wang S."/>
            <person name="Wang H."/>
            <person name="Wang A."/>
            <person name="Jiang F."/>
            <person name="Liu H."/>
            <person name="Zhao H."/>
            <person name="Xu D."/>
            <person name="Zhang Y."/>
        </authorList>
    </citation>
    <scope>NUCLEOTIDE SEQUENCE [LARGE SCALE GENOMIC DNA]</scope>
    <source>
        <strain evidence="2">cv. Niubang</strain>
    </source>
</reference>
<evidence type="ECO:0000313" key="1">
    <source>
        <dbReference type="EMBL" id="KAI3735721.1"/>
    </source>
</evidence>
<keyword evidence="2" id="KW-1185">Reference proteome</keyword>
<evidence type="ECO:0000313" key="2">
    <source>
        <dbReference type="Proteomes" id="UP001055879"/>
    </source>
</evidence>
<protein>
    <submittedName>
        <fullName evidence="1">Uncharacterized protein</fullName>
    </submittedName>
</protein>
<gene>
    <name evidence="1" type="ORF">L6452_15231</name>
</gene>
<dbReference type="EMBL" id="CM042050">
    <property type="protein sequence ID" value="KAI3735721.1"/>
    <property type="molecule type" value="Genomic_DNA"/>
</dbReference>
<comment type="caution">
    <text evidence="1">The sequence shown here is derived from an EMBL/GenBank/DDBJ whole genome shotgun (WGS) entry which is preliminary data.</text>
</comment>
<dbReference type="Proteomes" id="UP001055879">
    <property type="component" value="Linkage Group LG04"/>
</dbReference>
<organism evidence="1 2">
    <name type="scientific">Arctium lappa</name>
    <name type="common">Greater burdock</name>
    <name type="synonym">Lappa major</name>
    <dbReference type="NCBI Taxonomy" id="4217"/>
    <lineage>
        <taxon>Eukaryota</taxon>
        <taxon>Viridiplantae</taxon>
        <taxon>Streptophyta</taxon>
        <taxon>Embryophyta</taxon>
        <taxon>Tracheophyta</taxon>
        <taxon>Spermatophyta</taxon>
        <taxon>Magnoliopsida</taxon>
        <taxon>eudicotyledons</taxon>
        <taxon>Gunneridae</taxon>
        <taxon>Pentapetalae</taxon>
        <taxon>asterids</taxon>
        <taxon>campanulids</taxon>
        <taxon>Asterales</taxon>
        <taxon>Asteraceae</taxon>
        <taxon>Carduoideae</taxon>
        <taxon>Cardueae</taxon>
        <taxon>Arctiinae</taxon>
        <taxon>Arctium</taxon>
    </lineage>
</organism>
<sequence>MDPATVWDARPLPRLGFSGTVAPRARRTTDFPVARWRLRPTPTVRRMSLPTRKWVQNSDQRRWLWLEGEGGGLFIRLVKGKENTAGEQLIGCRMKVSGQEGFLTIQNSNSGEKSKKQKGNHGKEFHV</sequence>
<proteinExistence type="predicted"/>
<accession>A0ACB9CN67</accession>
<name>A0ACB9CN67_ARCLA</name>